<dbReference type="Proteomes" id="UP000199673">
    <property type="component" value="Unassembled WGS sequence"/>
</dbReference>
<dbReference type="PROSITE" id="PS51296">
    <property type="entry name" value="RIESKE"/>
    <property type="match status" value="1"/>
</dbReference>
<comment type="cofactor">
    <cofactor evidence="5">
        <name>[2Fe-2S] cluster</name>
        <dbReference type="ChEBI" id="CHEBI:190135"/>
    </cofactor>
</comment>
<accession>A0A1I7AFV9</accession>
<dbReference type="InterPro" id="IPR017941">
    <property type="entry name" value="Rieske_2Fe-2S"/>
</dbReference>
<dbReference type="OrthoDB" id="593800at2"/>
<dbReference type="PANTHER" id="PTHR21496">
    <property type="entry name" value="FERREDOXIN-RELATED"/>
    <property type="match status" value="1"/>
</dbReference>
<evidence type="ECO:0000256" key="1">
    <source>
        <dbReference type="ARBA" id="ARBA00022714"/>
    </source>
</evidence>
<dbReference type="EMBL" id="FPBF01000002">
    <property type="protein sequence ID" value="SFT73816.1"/>
    <property type="molecule type" value="Genomic_DNA"/>
</dbReference>
<evidence type="ECO:0000256" key="2">
    <source>
        <dbReference type="ARBA" id="ARBA00022723"/>
    </source>
</evidence>
<dbReference type="Gene3D" id="2.102.10.10">
    <property type="entry name" value="Rieske [2Fe-2S] iron-sulphur domain"/>
    <property type="match status" value="1"/>
</dbReference>
<dbReference type="STRING" id="305507.SAMN04489724_1936"/>
<evidence type="ECO:0000256" key="6">
    <source>
        <dbReference type="ARBA" id="ARBA00038001"/>
    </source>
</evidence>
<dbReference type="GO" id="GO:0051537">
    <property type="term" value="F:2 iron, 2 sulfur cluster binding"/>
    <property type="evidence" value="ECO:0007669"/>
    <property type="project" value="UniProtKB-KW"/>
</dbReference>
<dbReference type="RefSeq" id="WP_091692451.1">
    <property type="nucleotide sequence ID" value="NZ_FPBF01000002.1"/>
</dbReference>
<dbReference type="Pfam" id="PF00355">
    <property type="entry name" value="Rieske"/>
    <property type="match status" value="1"/>
</dbReference>
<organism evidence="8 9">
    <name type="scientific">Algoriphagus locisalis</name>
    <dbReference type="NCBI Taxonomy" id="305507"/>
    <lineage>
        <taxon>Bacteria</taxon>
        <taxon>Pseudomonadati</taxon>
        <taxon>Bacteroidota</taxon>
        <taxon>Cytophagia</taxon>
        <taxon>Cytophagales</taxon>
        <taxon>Cyclobacteriaceae</taxon>
        <taxon>Algoriphagus</taxon>
    </lineage>
</organism>
<keyword evidence="1" id="KW-0001">2Fe-2S</keyword>
<evidence type="ECO:0000256" key="5">
    <source>
        <dbReference type="ARBA" id="ARBA00034078"/>
    </source>
</evidence>
<name>A0A1I7AFV9_9BACT</name>
<dbReference type="InterPro" id="IPR036922">
    <property type="entry name" value="Rieske_2Fe-2S_sf"/>
</dbReference>
<evidence type="ECO:0000256" key="4">
    <source>
        <dbReference type="ARBA" id="ARBA00023014"/>
    </source>
</evidence>
<evidence type="ECO:0000259" key="7">
    <source>
        <dbReference type="PROSITE" id="PS51296"/>
    </source>
</evidence>
<evidence type="ECO:0000256" key="3">
    <source>
        <dbReference type="ARBA" id="ARBA00023004"/>
    </source>
</evidence>
<gene>
    <name evidence="8" type="ORF">SAMN04489724_1936</name>
</gene>
<protein>
    <submittedName>
        <fullName evidence="8">Rieske [2Fe-2S] domain-containing protein</fullName>
    </submittedName>
</protein>
<evidence type="ECO:0000313" key="8">
    <source>
        <dbReference type="EMBL" id="SFT73816.1"/>
    </source>
</evidence>
<dbReference type="PANTHER" id="PTHR21496:SF0">
    <property type="entry name" value="RIESKE DOMAIN-CONTAINING PROTEIN"/>
    <property type="match status" value="1"/>
</dbReference>
<reference evidence="9" key="1">
    <citation type="submission" date="2016-10" db="EMBL/GenBank/DDBJ databases">
        <authorList>
            <person name="Varghese N."/>
            <person name="Submissions S."/>
        </authorList>
    </citation>
    <scope>NUCLEOTIDE SEQUENCE [LARGE SCALE GENOMIC DNA]</scope>
    <source>
        <strain evidence="9">DSM 23445</strain>
    </source>
</reference>
<sequence>MKTFFLGSSKSQVLEMIPEEAIHKIHLDEHTVALVRSGESFYAFQSDCPHRGASLFQGTLTETNEIVCLLHEYRFDLKTGKLKVGSCGDLETYPTELTENGLKISIFPT</sequence>
<feature type="domain" description="Rieske" evidence="7">
    <location>
        <begin position="9"/>
        <end position="104"/>
    </location>
</feature>
<dbReference type="SUPFAM" id="SSF50022">
    <property type="entry name" value="ISP domain"/>
    <property type="match status" value="1"/>
</dbReference>
<proteinExistence type="inferred from homology"/>
<comment type="similarity">
    <text evidence="6">Belongs to the bacterial ring-hydroxylating dioxygenase ferredoxin component family.</text>
</comment>
<keyword evidence="2" id="KW-0479">Metal-binding</keyword>
<dbReference type="AlphaFoldDB" id="A0A1I7AFV9"/>
<keyword evidence="3" id="KW-0408">Iron</keyword>
<keyword evidence="4" id="KW-0411">Iron-sulfur</keyword>
<evidence type="ECO:0000313" key="9">
    <source>
        <dbReference type="Proteomes" id="UP000199673"/>
    </source>
</evidence>
<dbReference type="GO" id="GO:0046872">
    <property type="term" value="F:metal ion binding"/>
    <property type="evidence" value="ECO:0007669"/>
    <property type="project" value="UniProtKB-KW"/>
</dbReference>
<keyword evidence="9" id="KW-1185">Reference proteome</keyword>